<evidence type="ECO:0000256" key="3">
    <source>
        <dbReference type="ARBA" id="ARBA00022741"/>
    </source>
</evidence>
<dbReference type="InterPro" id="IPR008271">
    <property type="entry name" value="Ser/Thr_kinase_AS"/>
</dbReference>
<evidence type="ECO:0000313" key="8">
    <source>
        <dbReference type="EMBL" id="TNV86273.1"/>
    </source>
</evidence>
<dbReference type="Pfam" id="PF00069">
    <property type="entry name" value="Pkinase"/>
    <property type="match status" value="1"/>
</dbReference>
<accession>A0A8J8P2U8</accession>
<reference evidence="8" key="1">
    <citation type="submission" date="2019-06" db="EMBL/GenBank/DDBJ databases">
        <authorList>
            <person name="Zheng W."/>
        </authorList>
    </citation>
    <scope>NUCLEOTIDE SEQUENCE</scope>
    <source>
        <strain evidence="8">QDHG01</strain>
    </source>
</reference>
<feature type="domain" description="Protein kinase" evidence="7">
    <location>
        <begin position="445"/>
        <end position="727"/>
    </location>
</feature>
<dbReference type="PROSITE" id="PS00108">
    <property type="entry name" value="PROTEIN_KINASE_ST"/>
    <property type="match status" value="1"/>
</dbReference>
<dbReference type="PROSITE" id="PS50011">
    <property type="entry name" value="PROTEIN_KINASE_DOM"/>
    <property type="match status" value="1"/>
</dbReference>
<feature type="compositionally biased region" description="Polar residues" evidence="6">
    <location>
        <begin position="361"/>
        <end position="381"/>
    </location>
</feature>
<evidence type="ECO:0000256" key="4">
    <source>
        <dbReference type="ARBA" id="ARBA00022777"/>
    </source>
</evidence>
<evidence type="ECO:0000256" key="6">
    <source>
        <dbReference type="SAM" id="MobiDB-lite"/>
    </source>
</evidence>
<keyword evidence="4" id="KW-0418">Kinase</keyword>
<dbReference type="SUPFAM" id="SSF56112">
    <property type="entry name" value="Protein kinase-like (PK-like)"/>
    <property type="match status" value="1"/>
</dbReference>
<dbReference type="OrthoDB" id="346907at2759"/>
<protein>
    <recommendedName>
        <fullName evidence="7">Protein kinase domain-containing protein</fullName>
    </recommendedName>
</protein>
<evidence type="ECO:0000256" key="2">
    <source>
        <dbReference type="ARBA" id="ARBA00022679"/>
    </source>
</evidence>
<name>A0A8J8P2U8_HALGN</name>
<dbReference type="Gene3D" id="1.10.510.10">
    <property type="entry name" value="Transferase(Phosphotransferase) domain 1"/>
    <property type="match status" value="1"/>
</dbReference>
<keyword evidence="5" id="KW-0067">ATP-binding</keyword>
<evidence type="ECO:0000256" key="1">
    <source>
        <dbReference type="ARBA" id="ARBA00022527"/>
    </source>
</evidence>
<feature type="region of interest" description="Disordered" evidence="6">
    <location>
        <begin position="1"/>
        <end position="57"/>
    </location>
</feature>
<dbReference type="PANTHER" id="PTHR24345:SF0">
    <property type="entry name" value="CELL CYCLE SERINE_THREONINE-PROTEIN KINASE CDC5_MSD2"/>
    <property type="match status" value="1"/>
</dbReference>
<dbReference type="SMART" id="SM00220">
    <property type="entry name" value="S_TKc"/>
    <property type="match status" value="1"/>
</dbReference>
<dbReference type="InterPro" id="IPR011009">
    <property type="entry name" value="Kinase-like_dom_sf"/>
</dbReference>
<dbReference type="PANTHER" id="PTHR24345">
    <property type="entry name" value="SERINE/THREONINE-PROTEIN KINASE PLK"/>
    <property type="match status" value="1"/>
</dbReference>
<feature type="compositionally biased region" description="Low complexity" evidence="6">
    <location>
        <begin position="42"/>
        <end position="52"/>
    </location>
</feature>
<dbReference type="AlphaFoldDB" id="A0A8J8P2U8"/>
<keyword evidence="2" id="KW-0808">Transferase</keyword>
<keyword evidence="9" id="KW-1185">Reference proteome</keyword>
<comment type="caution">
    <text evidence="8">The sequence shown here is derived from an EMBL/GenBank/DDBJ whole genome shotgun (WGS) entry which is preliminary data.</text>
</comment>
<feature type="region of interest" description="Disordered" evidence="6">
    <location>
        <begin position="354"/>
        <end position="381"/>
    </location>
</feature>
<evidence type="ECO:0000256" key="5">
    <source>
        <dbReference type="ARBA" id="ARBA00022840"/>
    </source>
</evidence>
<dbReference type="InterPro" id="IPR000719">
    <property type="entry name" value="Prot_kinase_dom"/>
</dbReference>
<dbReference type="GO" id="GO:0005524">
    <property type="term" value="F:ATP binding"/>
    <property type="evidence" value="ECO:0007669"/>
    <property type="project" value="UniProtKB-KW"/>
</dbReference>
<organism evidence="8 9">
    <name type="scientific">Halteria grandinella</name>
    <dbReference type="NCBI Taxonomy" id="5974"/>
    <lineage>
        <taxon>Eukaryota</taxon>
        <taxon>Sar</taxon>
        <taxon>Alveolata</taxon>
        <taxon>Ciliophora</taxon>
        <taxon>Intramacronucleata</taxon>
        <taxon>Spirotrichea</taxon>
        <taxon>Stichotrichia</taxon>
        <taxon>Sporadotrichida</taxon>
        <taxon>Halteriidae</taxon>
        <taxon>Halteria</taxon>
    </lineage>
</organism>
<keyword evidence="1" id="KW-0723">Serine/threonine-protein kinase</keyword>
<dbReference type="Proteomes" id="UP000785679">
    <property type="component" value="Unassembled WGS sequence"/>
</dbReference>
<proteinExistence type="predicted"/>
<gene>
    <name evidence="8" type="ORF">FGO68_gene10518</name>
</gene>
<dbReference type="GO" id="GO:0005634">
    <property type="term" value="C:nucleus"/>
    <property type="evidence" value="ECO:0007669"/>
    <property type="project" value="TreeGrafter"/>
</dbReference>
<dbReference type="GO" id="GO:0004674">
    <property type="term" value="F:protein serine/threonine kinase activity"/>
    <property type="evidence" value="ECO:0007669"/>
    <property type="project" value="UniProtKB-KW"/>
</dbReference>
<feature type="compositionally biased region" description="Polar residues" evidence="6">
    <location>
        <begin position="20"/>
        <end position="36"/>
    </location>
</feature>
<sequence length="830" mass="94518">MQSQNTATKKKASSKALLLPQNTGKSQTPKRGSPNSGAAYPSKNKLSNFSNKSMRKEPVAEINQASKINSNQQKTRNCLYIQDEAGPQFEPFFDRFIPKGDFQFTKPTPERLRLLEDLYDSPDACSIFEVSTDCFSKANGRQKNNRDGSLMPIDELKYQDLQKINIPFQEQQATEDYWDGQPRLFNCILCKNILFLFEPTVNTDDTDQILNDLKSFTRPIGFLPLYCCSVELAQLRTIRQDKQSALNQPPLSTGGPELAICQETQQNRGASSCMRLMLNQNTLLSPHCQLLRDSSTPINGQSASCERVKVGFILTSNGIEHRFVLVKQPSHQIIEPEDVSNQFQLPQQLGSKISKEDMKQQRQIQPNEKIKSSSSQFRNKSNISSSLMEQQRLQPLSSRKIDQTNAICSNKLFQAELDTRIRLIKSWIKALDQWVVRLGNKLRTMNVLEEIGAGSQGQVYRVEKNIKRSRCDASFENYITQEYMALKVIKKSKLNEQSEEMQSQILKEVRGQRTLKLCGSTTKIFKIHECSEHLSLLMELQEGGCLTEVVQMAEPIFENQVKLITAQILLSIDFMQRKKIIHRDLKPSNILLYSAYDGIYDIRIADFGFSISLDDLEAEYEQNPDMVCGTPGYMSPECLNYQGYGLQSDIFSAGCILYNLLTQRNLFFGQDYREVVHRNKECDLKQLRAKILQKKRTEDSADLCELLLTKDSKQRPSAEQALHHRWFGAFREGIDCSLKLNKILTETQATSVNIDKCLIGYATLANMQNDQIKDQAPGKVQQNALKLSIQGKQNNGHRTQQDFVNLVSEIQDNEAQNEQEAGKFKPKHSQ</sequence>
<evidence type="ECO:0000313" key="9">
    <source>
        <dbReference type="Proteomes" id="UP000785679"/>
    </source>
</evidence>
<evidence type="ECO:0000259" key="7">
    <source>
        <dbReference type="PROSITE" id="PS50011"/>
    </source>
</evidence>
<keyword evidence="3" id="KW-0547">Nucleotide-binding</keyword>
<dbReference type="EMBL" id="RRYP01001195">
    <property type="protein sequence ID" value="TNV86273.1"/>
    <property type="molecule type" value="Genomic_DNA"/>
</dbReference>